<name>A0ABQ5KB88_9EUKA</name>
<organism evidence="1 2">
    <name type="scientific">Aduncisulcus paluster</name>
    <dbReference type="NCBI Taxonomy" id="2918883"/>
    <lineage>
        <taxon>Eukaryota</taxon>
        <taxon>Metamonada</taxon>
        <taxon>Carpediemonas-like organisms</taxon>
        <taxon>Aduncisulcus</taxon>
    </lineage>
</organism>
<proteinExistence type="predicted"/>
<reference evidence="1" key="1">
    <citation type="submission" date="2022-03" db="EMBL/GenBank/DDBJ databases">
        <title>Draft genome sequence of Aduncisulcus paluster, a free-living microaerophilic Fornicata.</title>
        <authorList>
            <person name="Yuyama I."/>
            <person name="Kume K."/>
            <person name="Tamura T."/>
            <person name="Inagaki Y."/>
            <person name="Hashimoto T."/>
        </authorList>
    </citation>
    <scope>NUCLEOTIDE SEQUENCE</scope>
    <source>
        <strain evidence="1">NY0171</strain>
    </source>
</reference>
<keyword evidence="2" id="KW-1185">Reference proteome</keyword>
<sequence>GQVSSNGVFLGKASGATVLIVRKERSVSERVGDSGVLLLQDLVRTPLDSTLKLLRGRNIVKLERESSMTLDELFIRHLSRDASSKRIEKIILFLHDCAHFCPRTLGLALTNERNLTVLPLLLDM</sequence>
<accession>A0ABQ5KB88</accession>
<evidence type="ECO:0000313" key="2">
    <source>
        <dbReference type="Proteomes" id="UP001057375"/>
    </source>
</evidence>
<protein>
    <submittedName>
        <fullName evidence="1">Uncharacterized protein</fullName>
    </submittedName>
</protein>
<dbReference type="EMBL" id="BQXS01008457">
    <property type="protein sequence ID" value="GKT29820.1"/>
    <property type="molecule type" value="Genomic_DNA"/>
</dbReference>
<feature type="non-terminal residue" evidence="1">
    <location>
        <position position="1"/>
    </location>
</feature>
<dbReference type="Proteomes" id="UP001057375">
    <property type="component" value="Unassembled WGS sequence"/>
</dbReference>
<gene>
    <name evidence="1" type="ORF">ADUPG1_005330</name>
</gene>
<feature type="non-terminal residue" evidence="1">
    <location>
        <position position="124"/>
    </location>
</feature>
<evidence type="ECO:0000313" key="1">
    <source>
        <dbReference type="EMBL" id="GKT29820.1"/>
    </source>
</evidence>
<comment type="caution">
    <text evidence="1">The sequence shown here is derived from an EMBL/GenBank/DDBJ whole genome shotgun (WGS) entry which is preliminary data.</text>
</comment>